<proteinExistence type="inferred from homology"/>
<dbReference type="PROSITE" id="PS00171">
    <property type="entry name" value="TIM_1"/>
    <property type="match status" value="1"/>
</dbReference>
<dbReference type="FunFam" id="3.20.20.70:FF:000016">
    <property type="entry name" value="Triosephosphate isomerase"/>
    <property type="match status" value="1"/>
</dbReference>
<name>A0A134AJU5_9FUSO</name>
<dbReference type="GO" id="GO:0005829">
    <property type="term" value="C:cytosol"/>
    <property type="evidence" value="ECO:0007669"/>
    <property type="project" value="TreeGrafter"/>
</dbReference>
<dbReference type="EC" id="5.3.1.1" evidence="7 8"/>
<dbReference type="InterPro" id="IPR020861">
    <property type="entry name" value="Triosephosphate_isomerase_AS"/>
</dbReference>
<evidence type="ECO:0000256" key="3">
    <source>
        <dbReference type="ARBA" id="ARBA00022432"/>
    </source>
</evidence>
<keyword evidence="6 7" id="KW-0413">Isomerase</keyword>
<feature type="binding site" evidence="7">
    <location>
        <position position="178"/>
    </location>
    <ligand>
        <name>substrate</name>
    </ligand>
</feature>
<dbReference type="STRING" id="157687.HMPREF3180_00786"/>
<comment type="catalytic activity">
    <reaction evidence="7 8">
        <text>D-glyceraldehyde 3-phosphate = dihydroxyacetone phosphate</text>
        <dbReference type="Rhea" id="RHEA:18585"/>
        <dbReference type="ChEBI" id="CHEBI:57642"/>
        <dbReference type="ChEBI" id="CHEBI:59776"/>
        <dbReference type="EC" id="5.3.1.1"/>
    </reaction>
</comment>
<evidence type="ECO:0000313" key="9">
    <source>
        <dbReference type="EMBL" id="KXB68006.1"/>
    </source>
</evidence>
<evidence type="ECO:0000256" key="4">
    <source>
        <dbReference type="ARBA" id="ARBA00022490"/>
    </source>
</evidence>
<dbReference type="GO" id="GO:0019563">
    <property type="term" value="P:glycerol catabolic process"/>
    <property type="evidence" value="ECO:0007669"/>
    <property type="project" value="TreeGrafter"/>
</dbReference>
<keyword evidence="4 7" id="KW-0963">Cytoplasm</keyword>
<dbReference type="AlphaFoldDB" id="A0A134AJU5"/>
<dbReference type="InterPro" id="IPR035990">
    <property type="entry name" value="TIM_sf"/>
</dbReference>
<feature type="binding site" evidence="7">
    <location>
        <begin position="239"/>
        <end position="240"/>
    </location>
    <ligand>
        <name>substrate</name>
    </ligand>
</feature>
<accession>A0A134AJU5</accession>
<dbReference type="Gene3D" id="3.20.20.70">
    <property type="entry name" value="Aldolase class I"/>
    <property type="match status" value="1"/>
</dbReference>
<dbReference type="UniPathway" id="UPA00109">
    <property type="reaction ID" value="UER00189"/>
</dbReference>
<dbReference type="Pfam" id="PF00121">
    <property type="entry name" value="TIM"/>
    <property type="match status" value="1"/>
</dbReference>
<feature type="active site" description="Proton acceptor" evidence="7">
    <location>
        <position position="172"/>
    </location>
</feature>
<feature type="binding site" evidence="7">
    <location>
        <position position="218"/>
    </location>
    <ligand>
        <name>substrate</name>
    </ligand>
</feature>
<dbReference type="GO" id="GO:0006094">
    <property type="term" value="P:gluconeogenesis"/>
    <property type="evidence" value="ECO:0007669"/>
    <property type="project" value="UniProtKB-UniRule"/>
</dbReference>
<comment type="subcellular location">
    <subcellularLocation>
        <location evidence="7 8">Cytoplasm</location>
    </subcellularLocation>
</comment>
<feature type="active site" description="Electrophile" evidence="7">
    <location>
        <position position="100"/>
    </location>
</feature>
<evidence type="ECO:0000256" key="5">
    <source>
        <dbReference type="ARBA" id="ARBA00023152"/>
    </source>
</evidence>
<comment type="pathway">
    <text evidence="7 8">Carbohydrate biosynthesis; gluconeogenesis.</text>
</comment>
<dbReference type="PANTHER" id="PTHR21139:SF42">
    <property type="entry name" value="TRIOSEPHOSPHATE ISOMERASE"/>
    <property type="match status" value="1"/>
</dbReference>
<dbReference type="InterPro" id="IPR013785">
    <property type="entry name" value="Aldolase_TIM"/>
</dbReference>
<comment type="pathway">
    <text evidence="1 7 8">Carbohydrate degradation; glycolysis; D-glyceraldehyde 3-phosphate from glycerone phosphate: step 1/1.</text>
</comment>
<gene>
    <name evidence="7" type="primary">tpiA</name>
    <name evidence="9" type="ORF">HMPREF3180_00786</name>
</gene>
<reference evidence="10" key="1">
    <citation type="submission" date="2016-01" db="EMBL/GenBank/DDBJ databases">
        <authorList>
            <person name="Mitreva M."/>
            <person name="Pepin K.H."/>
            <person name="Mihindukulasuriya K.A."/>
            <person name="Fulton R."/>
            <person name="Fronick C."/>
            <person name="O'Laughlin M."/>
            <person name="Miner T."/>
            <person name="Herter B."/>
            <person name="Rosa B.A."/>
            <person name="Cordes M."/>
            <person name="Tomlinson C."/>
            <person name="Wollam A."/>
            <person name="Palsikar V.B."/>
            <person name="Mardis E.R."/>
            <person name="Wilson R.K."/>
        </authorList>
    </citation>
    <scope>NUCLEOTIDE SEQUENCE [LARGE SCALE GENOMIC DNA]</scope>
    <source>
        <strain evidence="10">KA00185</strain>
    </source>
</reference>
<comment type="subunit">
    <text evidence="7 8">Homodimer.</text>
</comment>
<evidence type="ECO:0000313" key="10">
    <source>
        <dbReference type="Proteomes" id="UP000070483"/>
    </source>
</evidence>
<dbReference type="Proteomes" id="UP000070483">
    <property type="component" value="Unassembled WGS sequence"/>
</dbReference>
<comment type="caution">
    <text evidence="9">The sequence shown here is derived from an EMBL/GenBank/DDBJ whole genome shotgun (WGS) entry which is preliminary data.</text>
</comment>
<comment type="function">
    <text evidence="7">Involved in the gluconeogenesis. Catalyzes stereospecifically the conversion of dihydroxyacetone phosphate (DHAP) to D-glyceraldehyde-3-phosphate (G3P).</text>
</comment>
<dbReference type="UniPathway" id="UPA00138"/>
<evidence type="ECO:0000256" key="2">
    <source>
        <dbReference type="ARBA" id="ARBA00007422"/>
    </source>
</evidence>
<dbReference type="GO" id="GO:0006096">
    <property type="term" value="P:glycolytic process"/>
    <property type="evidence" value="ECO:0007669"/>
    <property type="project" value="UniProtKB-UniRule"/>
</dbReference>
<dbReference type="SUPFAM" id="SSF51351">
    <property type="entry name" value="Triosephosphate isomerase (TIM)"/>
    <property type="match status" value="1"/>
</dbReference>
<dbReference type="GO" id="GO:0004807">
    <property type="term" value="F:triose-phosphate isomerase activity"/>
    <property type="evidence" value="ECO:0007669"/>
    <property type="project" value="UniProtKB-UniRule"/>
</dbReference>
<dbReference type="NCBIfam" id="TIGR00419">
    <property type="entry name" value="tim"/>
    <property type="match status" value="1"/>
</dbReference>
<dbReference type="HAMAP" id="MF_00147_B">
    <property type="entry name" value="TIM_B"/>
    <property type="match status" value="1"/>
</dbReference>
<comment type="similarity">
    <text evidence="2 7 8">Belongs to the triosephosphate isomerase family.</text>
</comment>
<keyword evidence="5 7" id="KW-0324">Glycolysis</keyword>
<dbReference type="CDD" id="cd00311">
    <property type="entry name" value="TIM"/>
    <property type="match status" value="1"/>
</dbReference>
<keyword evidence="3 7" id="KW-0312">Gluconeogenesis</keyword>
<keyword evidence="10" id="KW-1185">Reference proteome</keyword>
<dbReference type="EMBL" id="LSDD01000055">
    <property type="protein sequence ID" value="KXB68006.1"/>
    <property type="molecule type" value="Genomic_DNA"/>
</dbReference>
<organism evidence="9 10">
    <name type="scientific">Leptotrichia wadei</name>
    <dbReference type="NCBI Taxonomy" id="157687"/>
    <lineage>
        <taxon>Bacteria</taxon>
        <taxon>Fusobacteriati</taxon>
        <taxon>Fusobacteriota</taxon>
        <taxon>Fusobacteriia</taxon>
        <taxon>Fusobacteriales</taxon>
        <taxon>Leptotrichiaceae</taxon>
        <taxon>Leptotrichia</taxon>
    </lineage>
</organism>
<dbReference type="InterPro" id="IPR000652">
    <property type="entry name" value="Triosephosphate_isomerase"/>
</dbReference>
<evidence type="ECO:0000256" key="8">
    <source>
        <dbReference type="RuleBase" id="RU363013"/>
    </source>
</evidence>
<evidence type="ECO:0000256" key="7">
    <source>
        <dbReference type="HAMAP-Rule" id="MF_00147"/>
    </source>
</evidence>
<feature type="binding site" evidence="7">
    <location>
        <begin position="14"/>
        <end position="16"/>
    </location>
    <ligand>
        <name>substrate</name>
    </ligand>
</feature>
<evidence type="ECO:0000256" key="1">
    <source>
        <dbReference type="ARBA" id="ARBA00004680"/>
    </source>
</evidence>
<dbReference type="InterPro" id="IPR022896">
    <property type="entry name" value="TrioseP_Isoase_bac/euk"/>
</dbReference>
<dbReference type="PATRIC" id="fig|157687.3.peg.782"/>
<protein>
    <recommendedName>
        <fullName evidence="7 8">Triosephosphate isomerase</fullName>
        <shortName evidence="7">TIM</shortName>
        <shortName evidence="7">TPI</shortName>
        <ecNumber evidence="7 8">5.3.1.1</ecNumber>
    </recommendedName>
    <alternativeName>
        <fullName evidence="7">Triose-phosphate isomerase</fullName>
    </alternativeName>
</protein>
<evidence type="ECO:0000256" key="6">
    <source>
        <dbReference type="ARBA" id="ARBA00023235"/>
    </source>
</evidence>
<dbReference type="GO" id="GO:0046166">
    <property type="term" value="P:glyceraldehyde-3-phosphate biosynthetic process"/>
    <property type="evidence" value="ECO:0007669"/>
    <property type="project" value="TreeGrafter"/>
</dbReference>
<dbReference type="PANTHER" id="PTHR21139">
    <property type="entry name" value="TRIOSEPHOSPHATE ISOMERASE"/>
    <property type="match status" value="1"/>
</dbReference>
<dbReference type="PROSITE" id="PS51440">
    <property type="entry name" value="TIM_2"/>
    <property type="match status" value="1"/>
</dbReference>
<sequence length="260" mass="27875">MEEKTMRKVIVAGNWKMNKTAKEAAKFFNELKPLVADVKNAGIIIGAPFTALETATRETAGSNIKIAAENMNAKESGAYTGEVSPLMLKDLGVEYVILGHSERREYYHENDEIINEKVKSALAHDLKPILCIGEKLEQREAGTTNDVVKTQIVGGLKDVTAEQMANVILAYEPVWAIGTGKTATPDQAQEVHAFIRGLLTDLYGKEVAENVTVQYGGSMNDGNAADLIAQTDIDGGLVGGASLIPEKFAVIIKAGDAAAK</sequence>